<dbReference type="AlphaFoldDB" id="A0A5D8Z9P7"/>
<dbReference type="EMBL" id="VTRV01000027">
    <property type="protein sequence ID" value="TZF90783.1"/>
    <property type="molecule type" value="Genomic_DNA"/>
</dbReference>
<reference evidence="1 2" key="1">
    <citation type="submission" date="2019-08" db="EMBL/GenBank/DDBJ databases">
        <title>Draft genome sequence of Lysobacter sp. UKS-15.</title>
        <authorList>
            <person name="Im W.-T."/>
        </authorList>
    </citation>
    <scope>NUCLEOTIDE SEQUENCE [LARGE SCALE GENOMIC DNA]</scope>
    <source>
        <strain evidence="1 2">UKS-15</strain>
    </source>
</reference>
<name>A0A5D8Z9P7_9GAMM</name>
<proteinExistence type="predicted"/>
<gene>
    <name evidence="1" type="ORF">FW784_04035</name>
</gene>
<evidence type="ECO:0000313" key="2">
    <source>
        <dbReference type="Proteomes" id="UP000323164"/>
    </source>
</evidence>
<sequence>MAMWPSGLTVVMQNDRFVGWSASAPRDGTRKSALATMAGVGVGSTRHELESAYTAKTQATTLGQEFAAGGLFGVLDGKAPTAHITAMWAGTSCNFR</sequence>
<comment type="caution">
    <text evidence="1">The sequence shown here is derived from an EMBL/GenBank/DDBJ whole genome shotgun (WGS) entry which is preliminary data.</text>
</comment>
<dbReference type="Proteomes" id="UP000323164">
    <property type="component" value="Unassembled WGS sequence"/>
</dbReference>
<keyword evidence="2" id="KW-1185">Reference proteome</keyword>
<accession>A0A5D8Z9P7</accession>
<evidence type="ECO:0000313" key="1">
    <source>
        <dbReference type="EMBL" id="TZF90783.1"/>
    </source>
</evidence>
<protein>
    <submittedName>
        <fullName evidence="1">Uncharacterized protein</fullName>
    </submittedName>
</protein>
<organism evidence="1 2">
    <name type="scientific">Cognatilysobacter lacus</name>
    <dbReference type="NCBI Taxonomy" id="1643323"/>
    <lineage>
        <taxon>Bacteria</taxon>
        <taxon>Pseudomonadati</taxon>
        <taxon>Pseudomonadota</taxon>
        <taxon>Gammaproteobacteria</taxon>
        <taxon>Lysobacterales</taxon>
        <taxon>Lysobacteraceae</taxon>
        <taxon>Cognatilysobacter</taxon>
    </lineage>
</organism>